<feature type="transmembrane region" description="Helical" evidence="10">
    <location>
        <begin position="76"/>
        <end position="95"/>
    </location>
</feature>
<evidence type="ECO:0000256" key="10">
    <source>
        <dbReference type="SAM" id="Phobius"/>
    </source>
</evidence>
<dbReference type="Pfam" id="PF00029">
    <property type="entry name" value="Connexin"/>
    <property type="match status" value="2"/>
</dbReference>
<evidence type="ECO:0000256" key="3">
    <source>
        <dbReference type="ARBA" id="ARBA00022475"/>
    </source>
</evidence>
<evidence type="ECO:0000256" key="7">
    <source>
        <dbReference type="ARBA" id="ARBA00022989"/>
    </source>
</evidence>
<dbReference type="InterPro" id="IPR017990">
    <property type="entry name" value="Connexin_CS"/>
</dbReference>
<reference evidence="13" key="1">
    <citation type="journal article" date="2004" name="FEBS Lett.">
        <title>Cloning and functional expression of invertebrate connexins from Halocynthia pyriformis.</title>
        <authorList>
            <person name="White T.W."/>
            <person name="Wang H."/>
            <person name="Mui R."/>
            <person name="Litteral J."/>
            <person name="Brink P.R."/>
        </authorList>
    </citation>
    <scope>NUCLEOTIDE SEQUENCE</scope>
</reference>
<comment type="function">
    <text evidence="9">One gap junction consists of a cluster of closely packed pairs of transmembrane channels, the connexons, through which materials of low MW diffuse from one cell to a neighboring cell.</text>
</comment>
<keyword evidence="5 9" id="KW-0303">Gap junction</keyword>
<keyword evidence="3" id="KW-1003">Cell membrane</keyword>
<dbReference type="GO" id="GO:0005243">
    <property type="term" value="F:gap junction channel activity"/>
    <property type="evidence" value="ECO:0007669"/>
    <property type="project" value="TreeGrafter"/>
</dbReference>
<proteinExistence type="evidence at transcript level"/>
<keyword evidence="8 10" id="KW-0472">Membrane</keyword>
<keyword evidence="7 10" id="KW-1133">Transmembrane helix</keyword>
<comment type="subcellular location">
    <subcellularLocation>
        <location evidence="1">Cell junction</location>
        <location evidence="1">Gap junction</location>
    </subcellularLocation>
    <subcellularLocation>
        <location evidence="2 9">Cell membrane</location>
        <topology evidence="2 9">Multi-pass membrane protein</topology>
    </subcellularLocation>
</comment>
<dbReference type="InterPro" id="IPR013092">
    <property type="entry name" value="Connexin_N"/>
</dbReference>
<evidence type="ECO:0000256" key="9">
    <source>
        <dbReference type="RuleBase" id="RU000630"/>
    </source>
</evidence>
<accession>Q6U1M0</accession>
<comment type="subunit">
    <text evidence="9">A connexon is composed of a hexamer of connexins.</text>
</comment>
<evidence type="ECO:0000256" key="1">
    <source>
        <dbReference type="ARBA" id="ARBA00004610"/>
    </source>
</evidence>
<organism evidence="13">
    <name type="scientific">Halocynthia pyriformis</name>
    <name type="common">sea peach</name>
    <dbReference type="NCBI Taxonomy" id="247438"/>
    <lineage>
        <taxon>Eukaryota</taxon>
        <taxon>Metazoa</taxon>
        <taxon>Chordata</taxon>
        <taxon>Tunicata</taxon>
        <taxon>Ascidiacea</taxon>
        <taxon>Stolidobranchia</taxon>
        <taxon>Pyuridae</taxon>
        <taxon>Halocynthia</taxon>
    </lineage>
</organism>
<feature type="domain" description="Connexin cysteine-rich" evidence="12">
    <location>
        <begin position="268"/>
        <end position="334"/>
    </location>
</feature>
<evidence type="ECO:0000256" key="4">
    <source>
        <dbReference type="ARBA" id="ARBA00022692"/>
    </source>
</evidence>
<dbReference type="SMART" id="SM01089">
    <property type="entry name" value="Connexin_CCC"/>
    <property type="match status" value="1"/>
</dbReference>
<dbReference type="InterPro" id="IPR019570">
    <property type="entry name" value="Connexin_CCC"/>
</dbReference>
<keyword evidence="6" id="KW-0965">Cell junction</keyword>
<gene>
    <name evidence="13" type="primary">Cx47</name>
</gene>
<evidence type="ECO:0000256" key="5">
    <source>
        <dbReference type="ARBA" id="ARBA00022868"/>
    </source>
</evidence>
<dbReference type="GO" id="GO:0005922">
    <property type="term" value="C:connexin complex"/>
    <property type="evidence" value="ECO:0007669"/>
    <property type="project" value="InterPro"/>
</dbReference>
<evidence type="ECO:0000256" key="8">
    <source>
        <dbReference type="ARBA" id="ARBA00023136"/>
    </source>
</evidence>
<dbReference type="PANTHER" id="PTHR11984:SF53">
    <property type="entry name" value="GAP JUNCTION PROTEIN"/>
    <property type="match status" value="1"/>
</dbReference>
<comment type="similarity">
    <text evidence="9">Belongs to the connexin family.</text>
</comment>
<feature type="domain" description="Connexin N-terminal" evidence="11">
    <location>
        <begin position="42"/>
        <end position="75"/>
    </location>
</feature>
<name>Q6U1M0_9ASCI</name>
<dbReference type="InterPro" id="IPR000500">
    <property type="entry name" value="Connexin"/>
</dbReference>
<protein>
    <recommendedName>
        <fullName evidence="9">Gap junction protein</fullName>
    </recommendedName>
</protein>
<feature type="transmembrane region" description="Helical" evidence="10">
    <location>
        <begin position="312"/>
        <end position="334"/>
    </location>
</feature>
<feature type="transmembrane region" description="Helical" evidence="10">
    <location>
        <begin position="21"/>
        <end position="40"/>
    </location>
</feature>
<dbReference type="TCDB" id="1.A.24.2.2">
    <property type="family name" value="the gap junction-forming connexin (connexin) family"/>
</dbReference>
<dbReference type="Gene3D" id="1.20.1440.80">
    <property type="entry name" value="Gap junction channel protein cysteine-rich domain"/>
    <property type="match status" value="1"/>
</dbReference>
<dbReference type="GO" id="GO:0007267">
    <property type="term" value="P:cell-cell signaling"/>
    <property type="evidence" value="ECO:0007669"/>
    <property type="project" value="TreeGrafter"/>
</dbReference>
<dbReference type="SMART" id="SM00037">
    <property type="entry name" value="CNX"/>
    <property type="match status" value="1"/>
</dbReference>
<dbReference type="PANTHER" id="PTHR11984">
    <property type="entry name" value="CONNEXIN"/>
    <property type="match status" value="1"/>
</dbReference>
<evidence type="ECO:0000256" key="2">
    <source>
        <dbReference type="ARBA" id="ARBA00004651"/>
    </source>
</evidence>
<dbReference type="InterPro" id="IPR038359">
    <property type="entry name" value="Connexin_N_sf"/>
</dbReference>
<sequence length="399" mass="47022">MAWHILHGLLEQVRVQSTFPGKLWIIVMFIFRIVVVARIGDNVYHDEQANFVCNVLTPGCENVCFNRFSPISQLRYWSLMILVVSTPAILFFLYATHIIYHAGIKYPSEEDEEKKEIMTTRSDQSYIHPPSLKRRRDEGFLPNGTTGPLFEVKKIGNSDGKYKTAKFGNNRRSDDIRRRRHVIRHDGDVKRKLSTDNNESNEEVYIDYRNKVPIFVDPHGQRVEFMKEVHRNRAEDDAMAERKFRKRMLEHPELYRAYWWHVFLRTLCEVGFLVGQYYLYGWSVHELYECNYWPCPKTVDCFVSRPQEKTCLLWLMYVLGIIACLLSVAEFWTLGITRLKYAFLCCSHDESREERRRRLALLETHSTHHDKENDPLHPRLITGAMSFDSLSSETTVESV</sequence>
<evidence type="ECO:0000259" key="11">
    <source>
        <dbReference type="SMART" id="SM00037"/>
    </source>
</evidence>
<dbReference type="EMBL" id="AY380580">
    <property type="protein sequence ID" value="AAQ90187.1"/>
    <property type="molecule type" value="mRNA"/>
</dbReference>
<evidence type="ECO:0000256" key="6">
    <source>
        <dbReference type="ARBA" id="ARBA00022949"/>
    </source>
</evidence>
<dbReference type="PRINTS" id="PR00206">
    <property type="entry name" value="CONNEXIN"/>
</dbReference>
<evidence type="ECO:0000259" key="12">
    <source>
        <dbReference type="SMART" id="SM01089"/>
    </source>
</evidence>
<dbReference type="AlphaFoldDB" id="Q6U1M0"/>
<evidence type="ECO:0000313" key="13">
    <source>
        <dbReference type="EMBL" id="AAQ90187.1"/>
    </source>
</evidence>
<keyword evidence="4 9" id="KW-0812">Transmembrane</keyword>
<dbReference type="PROSITE" id="PS00408">
    <property type="entry name" value="CONNEXINS_2"/>
    <property type="match status" value="1"/>
</dbReference>